<keyword evidence="3" id="KW-1185">Reference proteome</keyword>
<proteinExistence type="predicted"/>
<dbReference type="AlphaFoldDB" id="A0A7G1KWE2"/>
<sequence length="180" mass="20101">MTRRDEDQIPLLEVTPVTVVPLHQPRWEPDAMLIESAIAGRVRYANLQPHEKPWLVAQLTAAGHTTDTIAAWLHCSRRTVQTARSEPVGVLTAALLAAERAQADAEHRARAARISPAAITDLVREVERLKATRGQLIDQLAEMRRKCDTPCPPQIVILHPPRRRARRAPECTLPLFEMGA</sequence>
<accession>A0A7G1KWE2</accession>
<organism evidence="2 3">
    <name type="scientific">Nocardia wallacei</name>
    <dbReference type="NCBI Taxonomy" id="480035"/>
    <lineage>
        <taxon>Bacteria</taxon>
        <taxon>Bacillati</taxon>
        <taxon>Actinomycetota</taxon>
        <taxon>Actinomycetes</taxon>
        <taxon>Mycobacteriales</taxon>
        <taxon>Nocardiaceae</taxon>
        <taxon>Nocardia</taxon>
    </lineage>
</organism>
<feature type="coiled-coil region" evidence="1">
    <location>
        <begin position="119"/>
        <end position="146"/>
    </location>
</feature>
<evidence type="ECO:0000313" key="3">
    <source>
        <dbReference type="Proteomes" id="UP000516173"/>
    </source>
</evidence>
<dbReference type="Proteomes" id="UP000516173">
    <property type="component" value="Chromosome"/>
</dbReference>
<evidence type="ECO:0000256" key="1">
    <source>
        <dbReference type="SAM" id="Coils"/>
    </source>
</evidence>
<dbReference type="EMBL" id="AP023396">
    <property type="protein sequence ID" value="BCK58339.1"/>
    <property type="molecule type" value="Genomic_DNA"/>
</dbReference>
<evidence type="ECO:0000313" key="2">
    <source>
        <dbReference type="EMBL" id="BCK58339.1"/>
    </source>
</evidence>
<keyword evidence="1" id="KW-0175">Coiled coil</keyword>
<gene>
    <name evidence="2" type="ORF">NWFMUON74_61110</name>
</gene>
<protein>
    <submittedName>
        <fullName evidence="2">Uncharacterized protein</fullName>
    </submittedName>
</protein>
<reference evidence="2 3" key="1">
    <citation type="submission" date="2020-08" db="EMBL/GenBank/DDBJ databases">
        <title>Genome Sequencing of Nocardia wallacei strain FMUON74 and assembly.</title>
        <authorList>
            <person name="Toyokawa M."/>
            <person name="Uesaka K."/>
        </authorList>
    </citation>
    <scope>NUCLEOTIDE SEQUENCE [LARGE SCALE GENOMIC DNA]</scope>
    <source>
        <strain evidence="2 3">FMUON74</strain>
    </source>
</reference>
<dbReference type="Pfam" id="PF13384">
    <property type="entry name" value="HTH_23"/>
    <property type="match status" value="1"/>
</dbReference>
<dbReference type="KEGG" id="nwl:NWFMUON74_61110"/>
<name>A0A7G1KWE2_9NOCA</name>